<feature type="region of interest" description="Disordered" evidence="6">
    <location>
        <begin position="741"/>
        <end position="762"/>
    </location>
</feature>
<dbReference type="OrthoDB" id="7051771at2"/>
<feature type="transmembrane region" description="Helical" evidence="7">
    <location>
        <begin position="180"/>
        <end position="198"/>
    </location>
</feature>
<evidence type="ECO:0000256" key="5">
    <source>
        <dbReference type="ARBA" id="ARBA00023136"/>
    </source>
</evidence>
<dbReference type="RefSeq" id="WP_008477910.1">
    <property type="nucleotide sequence ID" value="NZ_CAGS01000229.1"/>
</dbReference>
<keyword evidence="5 7" id="KW-0472">Membrane</keyword>
<evidence type="ECO:0000256" key="1">
    <source>
        <dbReference type="ARBA" id="ARBA00004651"/>
    </source>
</evidence>
<evidence type="ECO:0000256" key="7">
    <source>
        <dbReference type="SAM" id="Phobius"/>
    </source>
</evidence>
<keyword evidence="4 7" id="KW-1133">Transmembrane helix</keyword>
<accession>I4EH91</accession>
<organism evidence="9 10">
    <name type="scientific">Nitrolancea hollandica Lb</name>
    <dbReference type="NCBI Taxonomy" id="1129897"/>
    <lineage>
        <taxon>Bacteria</taxon>
        <taxon>Pseudomonadati</taxon>
        <taxon>Thermomicrobiota</taxon>
        <taxon>Thermomicrobia</taxon>
        <taxon>Sphaerobacterales</taxon>
        <taxon>Sphaerobacterineae</taxon>
        <taxon>Sphaerobacteraceae</taxon>
        <taxon>Nitrolancea</taxon>
    </lineage>
</organism>
<dbReference type="InterPro" id="IPR050545">
    <property type="entry name" value="Mycobact_MmpL"/>
</dbReference>
<feature type="transmembrane region" description="Helical" evidence="7">
    <location>
        <begin position="276"/>
        <end position="298"/>
    </location>
</feature>
<dbReference type="Pfam" id="PF03176">
    <property type="entry name" value="MMPL"/>
    <property type="match status" value="2"/>
</dbReference>
<evidence type="ECO:0000256" key="2">
    <source>
        <dbReference type="ARBA" id="ARBA00022475"/>
    </source>
</evidence>
<feature type="transmembrane region" description="Helical" evidence="7">
    <location>
        <begin position="362"/>
        <end position="381"/>
    </location>
</feature>
<dbReference type="Gene3D" id="1.20.1640.10">
    <property type="entry name" value="Multidrug efflux transporter AcrB transmembrane domain"/>
    <property type="match status" value="2"/>
</dbReference>
<dbReference type="AlphaFoldDB" id="I4EH91"/>
<dbReference type="Proteomes" id="UP000004221">
    <property type="component" value="Unassembled WGS sequence"/>
</dbReference>
<feature type="transmembrane region" description="Helical" evidence="7">
    <location>
        <begin position="551"/>
        <end position="573"/>
    </location>
</feature>
<sequence>MFRRWGHFVARHRVAVLLMSLVVMALPVPLIPAGMDKLSAEGWDDPHSQSFQVGQSLAKDFGQTGSEIFIIFSSDQIQASDPAFQQEMQNALEPLRGRPEVLGIYDYVTTGADRFNSKDGHKSYALIQISTPVGDAGPVLTEFRNLVKTPTLRQEFGGGVAATESFNNLVSADLRTQEGISLPVTLILLVFVFGSVVAAGLPLAVGLLTIPATLGGIALVALLTDTSIYVVNITTVLGLALAIDYSLFIVTRFREELARWPVAGAIGIAMATSGKAVLFSGVTVAIGLLGLTFFPMFALRTMGIAGAIVVSLAVFFAFTFLPAMLALLGPRVNRWRVRNVARPDPDGNGLWHRLAVLVMRRAVLVMLAVLLLLLSAGLPFLNVNFAMPGMEMLPKGDESRSAFESLMNDFPQAETDPVVVVARPVAGWMTDPGNLARLQQVVESASQLSAGGRVESIFDFIPGGDSTSAGGTAGLLAGAPPELAARAQRYLTASAARLDIIAPVAANSPESKDLVRELRALDDAGGLGLQLLIGGTTASNMDLVDGIVDRVPYALAFIVLVTYVVLFLLLGSIFLPFKAIIMNLLSITASFGALVWIFQDGHLQTLFRFEPVSYVVPTTPVMMFCILFGLSMDYEVLMLSRMKEEYDRSGDNTRAVALGLERTGRVITSAALIMVALFGAALFDRSMILKSMGVGMAIAVLVDATIVRALLVPATMRLMGTVNWWAPAALKRLQARAGMAETSENAFEPTGPPLAPAGSRDD</sequence>
<evidence type="ECO:0000256" key="6">
    <source>
        <dbReference type="SAM" id="MobiDB-lite"/>
    </source>
</evidence>
<feature type="transmembrane region" description="Helical" evidence="7">
    <location>
        <begin position="229"/>
        <end position="250"/>
    </location>
</feature>
<dbReference type="GO" id="GO:0005886">
    <property type="term" value="C:plasma membrane"/>
    <property type="evidence" value="ECO:0007669"/>
    <property type="project" value="UniProtKB-SubCell"/>
</dbReference>
<dbReference type="PANTHER" id="PTHR33406">
    <property type="entry name" value="MEMBRANE PROTEIN MJ1562-RELATED"/>
    <property type="match status" value="1"/>
</dbReference>
<comment type="caution">
    <text evidence="9">The sequence shown here is derived from an EMBL/GenBank/DDBJ whole genome shotgun (WGS) entry which is preliminary data.</text>
</comment>
<dbReference type="EMBL" id="CAGS01000229">
    <property type="protein sequence ID" value="CCF84053.1"/>
    <property type="molecule type" value="Genomic_DNA"/>
</dbReference>
<keyword evidence="2" id="KW-1003">Cell membrane</keyword>
<name>I4EH91_9BACT</name>
<feature type="transmembrane region" description="Helical" evidence="7">
    <location>
        <begin position="611"/>
        <end position="632"/>
    </location>
</feature>
<feature type="domain" description="SSD" evidence="8">
    <location>
        <begin position="188"/>
        <end position="327"/>
    </location>
</feature>
<dbReference type="InterPro" id="IPR004869">
    <property type="entry name" value="MMPL_dom"/>
</dbReference>
<feature type="transmembrane region" description="Helical" evidence="7">
    <location>
        <begin position="205"/>
        <end position="223"/>
    </location>
</feature>
<feature type="transmembrane region" description="Helical" evidence="7">
    <location>
        <begin position="304"/>
        <end position="328"/>
    </location>
</feature>
<dbReference type="PROSITE" id="PS50156">
    <property type="entry name" value="SSD"/>
    <property type="match status" value="1"/>
</dbReference>
<feature type="transmembrane region" description="Helical" evidence="7">
    <location>
        <begin position="580"/>
        <end position="599"/>
    </location>
</feature>
<comment type="subcellular location">
    <subcellularLocation>
        <location evidence="1">Cell membrane</location>
        <topology evidence="1">Multi-pass membrane protein</topology>
    </subcellularLocation>
</comment>
<reference evidence="9 10" key="1">
    <citation type="journal article" date="2012" name="ISME J.">
        <title>Nitrification expanded: discovery, physiology and genomics of a nitrite-oxidizing bacterium from the phylum Chloroflexi.</title>
        <authorList>
            <person name="Sorokin D.Y."/>
            <person name="Lucker S."/>
            <person name="Vejmelkova D."/>
            <person name="Kostrikina N.A."/>
            <person name="Kleerebezem R."/>
            <person name="Rijpstra W.I."/>
            <person name="Damste J.S."/>
            <person name="Le Paslier D."/>
            <person name="Muyzer G."/>
            <person name="Wagner M."/>
            <person name="van Loosdrecht M.C."/>
            <person name="Daims H."/>
        </authorList>
    </citation>
    <scope>NUCLEOTIDE SEQUENCE [LARGE SCALE GENOMIC DNA]</scope>
    <source>
        <strain evidence="10">none</strain>
    </source>
</reference>
<dbReference type="PANTHER" id="PTHR33406:SF13">
    <property type="entry name" value="MEMBRANE PROTEIN YDFJ"/>
    <property type="match status" value="1"/>
</dbReference>
<evidence type="ECO:0000256" key="3">
    <source>
        <dbReference type="ARBA" id="ARBA00022692"/>
    </source>
</evidence>
<dbReference type="InterPro" id="IPR000731">
    <property type="entry name" value="SSD"/>
</dbReference>
<keyword evidence="3 7" id="KW-0812">Transmembrane</keyword>
<feature type="transmembrane region" description="Helical" evidence="7">
    <location>
        <begin position="689"/>
        <end position="711"/>
    </location>
</feature>
<feature type="transmembrane region" description="Helical" evidence="7">
    <location>
        <begin position="666"/>
        <end position="683"/>
    </location>
</feature>
<evidence type="ECO:0000259" key="8">
    <source>
        <dbReference type="PROSITE" id="PS50156"/>
    </source>
</evidence>
<proteinExistence type="predicted"/>
<gene>
    <name evidence="9" type="ORF">NITHO_3040001</name>
</gene>
<keyword evidence="10" id="KW-1185">Reference proteome</keyword>
<evidence type="ECO:0000313" key="9">
    <source>
        <dbReference type="EMBL" id="CCF84053.1"/>
    </source>
</evidence>
<evidence type="ECO:0000313" key="10">
    <source>
        <dbReference type="Proteomes" id="UP000004221"/>
    </source>
</evidence>
<evidence type="ECO:0000256" key="4">
    <source>
        <dbReference type="ARBA" id="ARBA00022989"/>
    </source>
</evidence>
<dbReference type="SUPFAM" id="SSF82866">
    <property type="entry name" value="Multidrug efflux transporter AcrB transmembrane domain"/>
    <property type="match status" value="2"/>
</dbReference>
<protein>
    <submittedName>
        <fullName evidence="9">MMPL domain protein</fullName>
    </submittedName>
</protein>